<dbReference type="SUPFAM" id="SSF53098">
    <property type="entry name" value="Ribonuclease H-like"/>
    <property type="match status" value="1"/>
</dbReference>
<dbReference type="PANTHER" id="PTHR10948">
    <property type="entry name" value="TRANSPOSASE"/>
    <property type="match status" value="1"/>
</dbReference>
<dbReference type="GO" id="GO:0005829">
    <property type="term" value="C:cytosol"/>
    <property type="evidence" value="ECO:0007669"/>
    <property type="project" value="TreeGrafter"/>
</dbReference>
<reference evidence="3 4" key="1">
    <citation type="journal article" date="2011" name="J. Bacteriol.">
        <title>Two new complete genome sequences offer insight into host and tissue specificity of plant pathogenic Xanthomonas spp.</title>
        <authorList>
            <person name="Bogdanove A.J."/>
            <person name="Koebnik R."/>
            <person name="Lu H."/>
            <person name="Furutani A."/>
            <person name="Angiuoli S.V."/>
            <person name="Patil P.B."/>
            <person name="Van Sluys M.A."/>
            <person name="Ryan R.P."/>
            <person name="Meyer D.F."/>
            <person name="Han S.W."/>
            <person name="Aparna G."/>
            <person name="Rajaram M."/>
            <person name="Delcher A.L."/>
            <person name="Phillippy A.M."/>
            <person name="Puiu D."/>
            <person name="Schatz M.C."/>
            <person name="Shumway M."/>
            <person name="Sommer D.D."/>
            <person name="Trapnell C."/>
            <person name="Benahmed F."/>
            <person name="Dimitrov G."/>
            <person name="Madupu R."/>
            <person name="Radune D."/>
            <person name="Sullivan S."/>
            <person name="Jha G."/>
            <person name="Ishihara H."/>
            <person name="Lee S.W."/>
            <person name="Pandey A."/>
            <person name="Sharma V."/>
            <person name="Sriariyanun M."/>
            <person name="Szurek B."/>
            <person name="Vera-Cruz C.M."/>
            <person name="Dorman K.S."/>
            <person name="Ronald P.C."/>
            <person name="Verdier V."/>
            <person name="Dow J.M."/>
            <person name="Sonti R.V."/>
            <person name="Tsuge S."/>
            <person name="Brendel V.P."/>
            <person name="Rabinowicz P.D."/>
            <person name="Leach J.E."/>
            <person name="White F.F."/>
            <person name="Salzberg S.L."/>
        </authorList>
    </citation>
    <scope>NUCLEOTIDE SEQUENCE [LARGE SCALE GENOMIC DNA]</scope>
    <source>
        <strain evidence="3 4">BLS256</strain>
    </source>
</reference>
<evidence type="ECO:0000256" key="1">
    <source>
        <dbReference type="SAM" id="MobiDB-lite"/>
    </source>
</evidence>
<sequence length="353" mass="40213">MQWMWSGGFSGATKELVEALRQHKPTRGLRRTTAAKRTWVPEELRIVHRPEEVAQRLIPGHWEGDLIKGAFNRSCVGTLVERKTRFVVLCKMDGCTAQDALEGFTRQMRKLPHFLPGSLTYDRETEMTCYPELMKRLNIDLWLRTRATPHLSLTALSFHRHLRSEHRHLRNLAGSGLLFGLLQIDARLALAIELRLRIHRLAPHAHDRLLRRAGGAWHTDHIVEDPARSDTGRGLCEIHEACTWLAGGAAADHRQGVRLCSISCKHTFQACAGFRDLTQGVYGADRLSSTWRALLEFRRGICCKRLAGQQQRCEHRGIFLRSMVRHGDSWSTGSRGPQAVMPQLNDAPKPQRW</sequence>
<dbReference type="PANTHER" id="PTHR10948:SF23">
    <property type="entry name" value="TRANSPOSASE INSI FOR INSERTION SEQUENCE ELEMENT IS30A-RELATED"/>
    <property type="match status" value="1"/>
</dbReference>
<dbReference type="EMBL" id="CP003057">
    <property type="protein sequence ID" value="AEQ97794.1"/>
    <property type="molecule type" value="Genomic_DNA"/>
</dbReference>
<dbReference type="InterPro" id="IPR051917">
    <property type="entry name" value="Transposase-Integrase"/>
</dbReference>
<dbReference type="Gene3D" id="3.30.420.10">
    <property type="entry name" value="Ribonuclease H-like superfamily/Ribonuclease H"/>
    <property type="match status" value="1"/>
</dbReference>
<feature type="region of interest" description="Disordered" evidence="1">
    <location>
        <begin position="329"/>
        <end position="353"/>
    </location>
</feature>
<dbReference type="AlphaFoldDB" id="G7TFP5"/>
<gene>
    <name evidence="3" type="ORF">XOC_3704</name>
</gene>
<evidence type="ECO:0000259" key="2">
    <source>
        <dbReference type="PROSITE" id="PS50994"/>
    </source>
</evidence>
<protein>
    <submittedName>
        <fullName evidence="3">Transposase</fullName>
    </submittedName>
</protein>
<dbReference type="GO" id="GO:0003676">
    <property type="term" value="F:nucleic acid binding"/>
    <property type="evidence" value="ECO:0007669"/>
    <property type="project" value="InterPro"/>
</dbReference>
<feature type="domain" description="Integrase catalytic" evidence="2">
    <location>
        <begin position="55"/>
        <end position="214"/>
    </location>
</feature>
<proteinExistence type="predicted"/>
<dbReference type="Proteomes" id="UP000008851">
    <property type="component" value="Chromosome"/>
</dbReference>
<dbReference type="PROSITE" id="PS50994">
    <property type="entry name" value="INTEGRASE"/>
    <property type="match status" value="1"/>
</dbReference>
<evidence type="ECO:0000313" key="4">
    <source>
        <dbReference type="Proteomes" id="UP000008851"/>
    </source>
</evidence>
<dbReference type="KEGG" id="xor:XOC_3704"/>
<name>G7TFP5_XANOB</name>
<dbReference type="InterPro" id="IPR001584">
    <property type="entry name" value="Integrase_cat-core"/>
</dbReference>
<dbReference type="InterPro" id="IPR053392">
    <property type="entry name" value="Transposase_IS30-like"/>
</dbReference>
<accession>G7TFP5</accession>
<dbReference type="InterPro" id="IPR012337">
    <property type="entry name" value="RNaseH-like_sf"/>
</dbReference>
<dbReference type="GO" id="GO:0015074">
    <property type="term" value="P:DNA integration"/>
    <property type="evidence" value="ECO:0007669"/>
    <property type="project" value="InterPro"/>
</dbReference>
<dbReference type="NCBIfam" id="NF033563">
    <property type="entry name" value="transpos_IS30"/>
    <property type="match status" value="1"/>
</dbReference>
<dbReference type="GO" id="GO:0004803">
    <property type="term" value="F:transposase activity"/>
    <property type="evidence" value="ECO:0007669"/>
    <property type="project" value="TreeGrafter"/>
</dbReference>
<dbReference type="GO" id="GO:0032196">
    <property type="term" value="P:transposition"/>
    <property type="evidence" value="ECO:0007669"/>
    <property type="project" value="TreeGrafter"/>
</dbReference>
<dbReference type="HOGENOM" id="CLU_785137_0_0_6"/>
<organism evidence="3 4">
    <name type="scientific">Xanthomonas oryzae pv. oryzicola (strain BLS256)</name>
    <dbReference type="NCBI Taxonomy" id="383407"/>
    <lineage>
        <taxon>Bacteria</taxon>
        <taxon>Pseudomonadati</taxon>
        <taxon>Pseudomonadota</taxon>
        <taxon>Gammaproteobacteria</taxon>
        <taxon>Lysobacterales</taxon>
        <taxon>Lysobacteraceae</taxon>
        <taxon>Xanthomonas</taxon>
    </lineage>
</organism>
<evidence type="ECO:0000313" key="3">
    <source>
        <dbReference type="EMBL" id="AEQ97794.1"/>
    </source>
</evidence>
<dbReference type="eggNOG" id="COG2826">
    <property type="taxonomic scope" value="Bacteria"/>
</dbReference>
<dbReference type="InterPro" id="IPR036397">
    <property type="entry name" value="RNaseH_sf"/>
</dbReference>